<evidence type="ECO:0000313" key="2">
    <source>
        <dbReference type="Proteomes" id="UP001501470"/>
    </source>
</evidence>
<proteinExistence type="predicted"/>
<dbReference type="RefSeq" id="WP_344499275.1">
    <property type="nucleotide sequence ID" value="NZ_BAAAQD010000001.1"/>
</dbReference>
<protein>
    <recommendedName>
        <fullName evidence="3">HEAT repeat domain-containing protein</fullName>
    </recommendedName>
</protein>
<sequence>MSPHGWHLPPPDDDRPTVLAHALALRAAHGPGPWPDGGDPLPDRQARPAAPLISDTVLEGIRSQHMTRAAAPTASPGLADLIEAVVRRPPEAGAVRRLRAAATAAGSDDLVRQLQGRDLPAGRLRELALHLARHGTGRDEVATGVMLLGVSGDRRDRDLLLLLGALDTLTRYAVAALRGSQPDPDRAVYELARRVDGWGRIHAVEQLRGTGDPEIRAWLLRDGYRNTIMDEYLAHLAATTGGLLDALAPDAIDEPLLSGADGILLALLHGGPAADITHYPDAPRVIDRYLTHAGNHPPDLSRVGVVGTLSDFIAGQTVRPSGSGPKADAVAWSAAERARLRDACDALTARPAWRELLDRALHSADPKEFQRAIWVAEKLHVPMDGLLRAHLRREPFDTYLWFSLVDGTSDIDGVLDLAAELLPLADLATGPTLDLGLGSDRPEHVLDIVVSRLDAHPGKGWPLIAAALANATVRNRNMAVRALDAWPAGTPAAAEAVAAAARVEPDPGIDRRMRALLRKWGM</sequence>
<comment type="caution">
    <text evidence="1">The sequence shown here is derived from an EMBL/GenBank/DDBJ whole genome shotgun (WGS) entry which is preliminary data.</text>
</comment>
<accession>A0ABP4KCM3</accession>
<evidence type="ECO:0000313" key="1">
    <source>
        <dbReference type="EMBL" id="GAA1500470.1"/>
    </source>
</evidence>
<dbReference type="Proteomes" id="UP001501470">
    <property type="component" value="Unassembled WGS sequence"/>
</dbReference>
<dbReference type="EMBL" id="BAAAQD010000001">
    <property type="protein sequence ID" value="GAA1500470.1"/>
    <property type="molecule type" value="Genomic_DNA"/>
</dbReference>
<keyword evidence="2" id="KW-1185">Reference proteome</keyword>
<gene>
    <name evidence="1" type="ORF">GCM10009827_006410</name>
</gene>
<organism evidence="1 2">
    <name type="scientific">Dactylosporangium maewongense</name>
    <dbReference type="NCBI Taxonomy" id="634393"/>
    <lineage>
        <taxon>Bacteria</taxon>
        <taxon>Bacillati</taxon>
        <taxon>Actinomycetota</taxon>
        <taxon>Actinomycetes</taxon>
        <taxon>Micromonosporales</taxon>
        <taxon>Micromonosporaceae</taxon>
        <taxon>Dactylosporangium</taxon>
    </lineage>
</organism>
<reference evidence="2" key="1">
    <citation type="journal article" date="2019" name="Int. J. Syst. Evol. Microbiol.">
        <title>The Global Catalogue of Microorganisms (GCM) 10K type strain sequencing project: providing services to taxonomists for standard genome sequencing and annotation.</title>
        <authorList>
            <consortium name="The Broad Institute Genomics Platform"/>
            <consortium name="The Broad Institute Genome Sequencing Center for Infectious Disease"/>
            <person name="Wu L."/>
            <person name="Ma J."/>
        </authorList>
    </citation>
    <scope>NUCLEOTIDE SEQUENCE [LARGE SCALE GENOMIC DNA]</scope>
    <source>
        <strain evidence="2">JCM 15933</strain>
    </source>
</reference>
<evidence type="ECO:0008006" key="3">
    <source>
        <dbReference type="Google" id="ProtNLM"/>
    </source>
</evidence>
<name>A0ABP4KCM3_9ACTN</name>